<feature type="binding site" evidence="6">
    <location>
        <position position="306"/>
    </location>
    <ligand>
        <name>Zn(2+)</name>
        <dbReference type="ChEBI" id="CHEBI:29105"/>
        <label>1</label>
    </ligand>
</feature>
<proteinExistence type="inferred from homology"/>
<feature type="binding site" evidence="6">
    <location>
        <position position="310"/>
    </location>
    <ligand>
        <name>substrate</name>
    </ligand>
</feature>
<dbReference type="Gene3D" id="2.30.40.10">
    <property type="entry name" value="Urease, subunit C, domain 1"/>
    <property type="match status" value="1"/>
</dbReference>
<dbReference type="PROSITE" id="PS00483">
    <property type="entry name" value="DIHYDROOROTASE_2"/>
    <property type="match status" value="1"/>
</dbReference>
<feature type="binding site" evidence="6">
    <location>
        <position position="59"/>
    </location>
    <ligand>
        <name>Zn(2+)</name>
        <dbReference type="ChEBI" id="CHEBI:29105"/>
        <label>1</label>
    </ligand>
</feature>
<keyword evidence="5 6" id="KW-0665">Pyrimidine biosynthesis</keyword>
<feature type="binding site" evidence="6">
    <location>
        <begin position="324"/>
        <end position="325"/>
    </location>
    <ligand>
        <name>substrate</name>
    </ligand>
</feature>
<dbReference type="InterPro" id="IPR004722">
    <property type="entry name" value="DHOase"/>
</dbReference>
<dbReference type="InterPro" id="IPR011059">
    <property type="entry name" value="Metal-dep_hydrolase_composite"/>
</dbReference>
<reference evidence="8 9" key="1">
    <citation type="submission" date="2018-06" db="EMBL/GenBank/DDBJ databases">
        <title>Complete genome of Desulfovibrio marinus P48SEP.</title>
        <authorList>
            <person name="Crispim J.S."/>
            <person name="Vidigal P.M.P."/>
            <person name="Silva L.C.F."/>
            <person name="Araujo L.C."/>
            <person name="Laguardia C.N."/>
            <person name="Dias R.S."/>
            <person name="Sousa M.P."/>
            <person name="Paula S.O."/>
            <person name="Silva C."/>
        </authorList>
    </citation>
    <scope>NUCLEOTIDE SEQUENCE [LARGE SCALE GENOMIC DNA]</scope>
    <source>
        <strain evidence="8 9">P48SEP</strain>
    </source>
</reference>
<dbReference type="Pfam" id="PF12890">
    <property type="entry name" value="DHOase"/>
    <property type="match status" value="1"/>
</dbReference>
<dbReference type="PANTHER" id="PTHR43668">
    <property type="entry name" value="ALLANTOINASE"/>
    <property type="match status" value="1"/>
</dbReference>
<accession>A0A6P1ZNE5</accession>
<gene>
    <name evidence="6" type="primary">pyrC</name>
    <name evidence="8" type="ORF">DQK91_03815</name>
</gene>
<comment type="caution">
    <text evidence="8">The sequence shown here is derived from an EMBL/GenBank/DDBJ whole genome shotgun (WGS) entry which is preliminary data.</text>
</comment>
<dbReference type="UniPathway" id="UPA00070">
    <property type="reaction ID" value="UER00117"/>
</dbReference>
<evidence type="ECO:0000256" key="5">
    <source>
        <dbReference type="ARBA" id="ARBA00022975"/>
    </source>
</evidence>
<evidence type="ECO:0000256" key="1">
    <source>
        <dbReference type="ARBA" id="ARBA00002368"/>
    </source>
</evidence>
<feature type="binding site" evidence="6">
    <location>
        <begin position="61"/>
        <end position="63"/>
    </location>
    <ligand>
        <name>substrate</name>
    </ligand>
</feature>
<dbReference type="GO" id="GO:0006145">
    <property type="term" value="P:purine nucleobase catabolic process"/>
    <property type="evidence" value="ECO:0007669"/>
    <property type="project" value="TreeGrafter"/>
</dbReference>
<protein>
    <recommendedName>
        <fullName evidence="6">Dihydroorotase</fullName>
        <shortName evidence="6">DHOase</shortName>
        <ecNumber evidence="6">3.5.2.3</ecNumber>
    </recommendedName>
</protein>
<dbReference type="GO" id="GO:0044205">
    <property type="term" value="P:'de novo' UMP biosynthetic process"/>
    <property type="evidence" value="ECO:0007669"/>
    <property type="project" value="UniProtKB-UniRule"/>
</dbReference>
<dbReference type="EMBL" id="QMIF01000002">
    <property type="protein sequence ID" value="TVM35798.1"/>
    <property type="molecule type" value="Genomic_DNA"/>
</dbReference>
<dbReference type="InterPro" id="IPR002195">
    <property type="entry name" value="Dihydroorotase_CS"/>
</dbReference>
<evidence type="ECO:0000313" key="8">
    <source>
        <dbReference type="EMBL" id="TVM35798.1"/>
    </source>
</evidence>
<dbReference type="Gene3D" id="3.20.20.140">
    <property type="entry name" value="Metal-dependent hydrolases"/>
    <property type="match status" value="1"/>
</dbReference>
<comment type="catalytic activity">
    <reaction evidence="6">
        <text>(S)-dihydroorotate + H2O = N-carbamoyl-L-aspartate + H(+)</text>
        <dbReference type="Rhea" id="RHEA:24296"/>
        <dbReference type="ChEBI" id="CHEBI:15377"/>
        <dbReference type="ChEBI" id="CHEBI:15378"/>
        <dbReference type="ChEBI" id="CHEBI:30864"/>
        <dbReference type="ChEBI" id="CHEBI:32814"/>
        <dbReference type="EC" id="3.5.2.3"/>
    </reaction>
</comment>
<dbReference type="HAMAP" id="MF_00220_B">
    <property type="entry name" value="PyrC_classI_B"/>
    <property type="match status" value="1"/>
</dbReference>
<evidence type="ECO:0000256" key="3">
    <source>
        <dbReference type="ARBA" id="ARBA00022723"/>
    </source>
</evidence>
<dbReference type="InterPro" id="IPR032466">
    <property type="entry name" value="Metal_Hydrolase"/>
</dbReference>
<comment type="similarity">
    <text evidence="2 6">Belongs to the metallo-dependent hydrolases superfamily. DHOase family. Class I DHOase subfamily.</text>
</comment>
<keyword evidence="3 6" id="KW-0479">Metal-binding</keyword>
<keyword evidence="6" id="KW-0862">Zinc</keyword>
<keyword evidence="4 6" id="KW-0378">Hydrolase</keyword>
<dbReference type="GO" id="GO:0008270">
    <property type="term" value="F:zinc ion binding"/>
    <property type="evidence" value="ECO:0007669"/>
    <property type="project" value="UniProtKB-UniRule"/>
</dbReference>
<feature type="binding site" evidence="6">
    <location>
        <position position="61"/>
    </location>
    <ligand>
        <name>Zn(2+)</name>
        <dbReference type="ChEBI" id="CHEBI:29105"/>
        <label>1</label>
    </ligand>
</feature>
<evidence type="ECO:0000256" key="6">
    <source>
        <dbReference type="HAMAP-Rule" id="MF_00220"/>
    </source>
</evidence>
<feature type="binding site" evidence="6">
    <location>
        <position position="93"/>
    </location>
    <ligand>
        <name>substrate</name>
    </ligand>
</feature>
<dbReference type="SUPFAM" id="SSF51338">
    <property type="entry name" value="Composite domain of metallo-dependent hydrolases"/>
    <property type="match status" value="1"/>
</dbReference>
<dbReference type="GO" id="GO:0005737">
    <property type="term" value="C:cytoplasm"/>
    <property type="evidence" value="ECO:0007669"/>
    <property type="project" value="TreeGrafter"/>
</dbReference>
<feature type="binding site" evidence="6">
    <location>
        <position position="180"/>
    </location>
    <ligand>
        <name>Zn(2+)</name>
        <dbReference type="ChEBI" id="CHEBI:29105"/>
        <label>2</label>
    </ligand>
</feature>
<dbReference type="GO" id="GO:0004151">
    <property type="term" value="F:dihydroorotase activity"/>
    <property type="evidence" value="ECO:0007669"/>
    <property type="project" value="UniProtKB-UniRule"/>
</dbReference>
<dbReference type="RefSeq" id="WP_144234130.1">
    <property type="nucleotide sequence ID" value="NZ_QMIF01000002.1"/>
</dbReference>
<dbReference type="AlphaFoldDB" id="A0A6P1ZNE5"/>
<evidence type="ECO:0000256" key="2">
    <source>
        <dbReference type="ARBA" id="ARBA00010286"/>
    </source>
</evidence>
<feature type="binding site" evidence="6">
    <location>
        <position position="153"/>
    </location>
    <ligand>
        <name>Zn(2+)</name>
        <dbReference type="ChEBI" id="CHEBI:29105"/>
        <label>1</label>
    </ligand>
</feature>
<sequence>MPDLIVRGARWKQQEVDLLIRRGKVLELTPYEKSDTPAKNARVIDAKGLTLLPSLIDAHTHMREPGQEWKEDIASGLDAAAHGGFGTVLCMANTDPVNDNASVTELMLEQASRSWPKGPRLAPIGALTKGLAGQELAPMEELARAGCVAFSNDGVPIASTELFRRAMEYASDLGMVVIDHCEDPFLGKGGSMNESPVSGRLGLKGQPWAAETIQIARDIELARYLNIPVHIAHVSTRQSVELLAWAKDKGAPVTAETCPHYLVLDESSVEGYNTRAKVNPPLRTPDDSAALLQALRDGVIDILATDHAPHAAHEKEVEFDHAPFGISGLDTALSVTWGLVASGDLDLDTFLRAWCYGPASIFNIAANTFEPGSPADFVLFDPDATWTVSAETMHSKSANTPLLGRTLSGRVVSHFIGGKKIV</sequence>
<dbReference type="InterPro" id="IPR024403">
    <property type="entry name" value="DHOase_cat"/>
</dbReference>
<organism evidence="8 9">
    <name type="scientific">Oceanidesulfovibrio marinus</name>
    <dbReference type="NCBI Taxonomy" id="370038"/>
    <lineage>
        <taxon>Bacteria</taxon>
        <taxon>Pseudomonadati</taxon>
        <taxon>Thermodesulfobacteriota</taxon>
        <taxon>Desulfovibrionia</taxon>
        <taxon>Desulfovibrionales</taxon>
        <taxon>Desulfovibrionaceae</taxon>
        <taxon>Oceanidesulfovibrio</taxon>
    </lineage>
</organism>
<dbReference type="PANTHER" id="PTHR43668:SF2">
    <property type="entry name" value="ALLANTOINASE"/>
    <property type="match status" value="1"/>
</dbReference>
<dbReference type="EC" id="3.5.2.3" evidence="6"/>
<evidence type="ECO:0000256" key="4">
    <source>
        <dbReference type="ARBA" id="ARBA00022801"/>
    </source>
</evidence>
<dbReference type="GO" id="GO:0004038">
    <property type="term" value="F:allantoinase activity"/>
    <property type="evidence" value="ECO:0007669"/>
    <property type="project" value="TreeGrafter"/>
</dbReference>
<dbReference type="OrthoDB" id="9803027at2"/>
<feature type="active site" evidence="6">
    <location>
        <position position="306"/>
    </location>
</feature>
<feature type="binding site" evidence="6">
    <location>
        <position position="153"/>
    </location>
    <ligand>
        <name>Zn(2+)</name>
        <dbReference type="ChEBI" id="CHEBI:29105"/>
        <label>2</label>
    </ligand>
</feature>
<evidence type="ECO:0000313" key="9">
    <source>
        <dbReference type="Proteomes" id="UP000434052"/>
    </source>
</evidence>
<dbReference type="CDD" id="cd01317">
    <property type="entry name" value="DHOase_IIa"/>
    <property type="match status" value="1"/>
</dbReference>
<dbReference type="Proteomes" id="UP000434052">
    <property type="component" value="Unassembled WGS sequence"/>
</dbReference>
<comment type="pathway">
    <text evidence="6">Pyrimidine metabolism; UMP biosynthesis via de novo pathway; (S)-dihydroorotate from bicarbonate: step 3/3.</text>
</comment>
<dbReference type="NCBIfam" id="TIGR00857">
    <property type="entry name" value="pyrC_multi"/>
    <property type="match status" value="1"/>
</dbReference>
<dbReference type="SUPFAM" id="SSF51556">
    <property type="entry name" value="Metallo-dependent hydrolases"/>
    <property type="match status" value="1"/>
</dbReference>
<evidence type="ECO:0000259" key="7">
    <source>
        <dbReference type="Pfam" id="PF12890"/>
    </source>
</evidence>
<feature type="binding site" evidence="6">
    <location>
        <position position="233"/>
    </location>
    <ligand>
        <name>Zn(2+)</name>
        <dbReference type="ChEBI" id="CHEBI:29105"/>
        <label>2</label>
    </ligand>
</feature>
<feature type="binding site" evidence="6">
    <location>
        <position position="279"/>
    </location>
    <ligand>
        <name>substrate</name>
    </ligand>
</feature>
<comment type="cofactor">
    <cofactor evidence="6">
        <name>Zn(2+)</name>
        <dbReference type="ChEBI" id="CHEBI:29105"/>
    </cofactor>
    <text evidence="6">Binds 2 Zn(2+) ions per subunit.</text>
</comment>
<feature type="domain" description="Dihydroorotase catalytic" evidence="7">
    <location>
        <begin position="50"/>
        <end position="238"/>
    </location>
</feature>
<comment type="function">
    <text evidence="1 6">Catalyzes the reversible cyclization of carbamoyl aspartate to dihydroorotate.</text>
</comment>
<dbReference type="InterPro" id="IPR050138">
    <property type="entry name" value="DHOase/Allantoinase_Hydrolase"/>
</dbReference>
<name>A0A6P1ZNE5_9BACT</name>